<dbReference type="RefSeq" id="WP_227710075.1">
    <property type="nucleotide sequence ID" value="NZ_JAJEQW010000006.1"/>
</dbReference>
<comment type="caution">
    <text evidence="1">The sequence shown here is derived from an EMBL/GenBank/DDBJ whole genome shotgun (WGS) entry which is preliminary data.</text>
</comment>
<evidence type="ECO:0000313" key="2">
    <source>
        <dbReference type="Proteomes" id="UP001198893"/>
    </source>
</evidence>
<evidence type="ECO:0000313" key="1">
    <source>
        <dbReference type="EMBL" id="MCC2242103.1"/>
    </source>
</evidence>
<dbReference type="AlphaFoldDB" id="A0AAW4WBF9"/>
<reference evidence="1" key="1">
    <citation type="submission" date="2021-10" db="EMBL/GenBank/DDBJ databases">
        <title>Anaerobic single-cell dispensing facilitates the cultivation of human gut bacteria.</title>
        <authorList>
            <person name="Afrizal A."/>
        </authorList>
    </citation>
    <scope>NUCLEOTIDE SEQUENCE</scope>
    <source>
        <strain evidence="1">CLA-AA-H204</strain>
    </source>
</reference>
<protein>
    <submittedName>
        <fullName evidence="1">Uncharacterized protein</fullName>
    </submittedName>
</protein>
<sequence length="81" mass="8982">MKSYYMHYIASGKKEGRAGTGCKTLQGTVTVYNGVDYSAVFDYNYYITNNGDIKAAFGDDNVAVLAHFVNYGMSEGRRKNC</sequence>
<accession>A0AAW4WBF9</accession>
<organism evidence="1 2">
    <name type="scientific">Roseburia amylophila</name>
    <dbReference type="NCBI Taxonomy" id="2981794"/>
    <lineage>
        <taxon>Bacteria</taxon>
        <taxon>Bacillati</taxon>
        <taxon>Bacillota</taxon>
        <taxon>Clostridia</taxon>
        <taxon>Lachnospirales</taxon>
        <taxon>Lachnospiraceae</taxon>
        <taxon>Roseburia</taxon>
    </lineage>
</organism>
<proteinExistence type="predicted"/>
<dbReference type="Proteomes" id="UP001198893">
    <property type="component" value="Unassembled WGS sequence"/>
</dbReference>
<dbReference type="EMBL" id="JAJEQW010000006">
    <property type="protein sequence ID" value="MCC2242103.1"/>
    <property type="molecule type" value="Genomic_DNA"/>
</dbReference>
<name>A0AAW4WBF9_9FIRM</name>
<gene>
    <name evidence="1" type="ORF">LKD47_07290</name>
</gene>